<evidence type="ECO:0000313" key="2">
    <source>
        <dbReference type="Proteomes" id="UP000201818"/>
    </source>
</evidence>
<reference evidence="1 2" key="1">
    <citation type="submission" date="2015-10" db="EMBL/GenBank/DDBJ databases">
        <title>Complete Genome Sequence of the Pseudomonas phage YMC11/02/R656_PAE_BP.</title>
        <authorList>
            <person name="Jeon J."/>
            <person name="Yong D."/>
            <person name="Lee K."/>
        </authorList>
    </citation>
    <scope>NUCLEOTIDE SEQUENCE [LARGE SCALE GENOMIC DNA]</scope>
</reference>
<dbReference type="EMBL" id="KT968831">
    <property type="protein sequence ID" value="ALP47884.1"/>
    <property type="molecule type" value="Genomic_DNA"/>
</dbReference>
<dbReference type="GeneID" id="26516116"/>
<evidence type="ECO:0000313" key="1">
    <source>
        <dbReference type="EMBL" id="ALP47884.1"/>
    </source>
</evidence>
<sequence length="112" mass="12184">MAIETFTWATESGGEGDITFATRSAQFGDGYKQLVSEGLNSKSQSWPVSITGPAATIKAVMDFLDRHTGARAFLWTPPLGDLGFYTCAGYRPVNLGGRVYRLTATFEQAFHP</sequence>
<dbReference type="KEGG" id="vg:26516116"/>
<dbReference type="OrthoDB" id="15278at10239"/>
<accession>A0A0S2SYI2</accession>
<dbReference type="Proteomes" id="UP000201818">
    <property type="component" value="Segment"/>
</dbReference>
<name>A0A0S2SYI2_9CAUD</name>
<organism evidence="1 2">
    <name type="scientific">Pseudomonas phage YMC11/02/R656</name>
    <dbReference type="NCBI Taxonomy" id="1755689"/>
    <lineage>
        <taxon>Viruses</taxon>
        <taxon>Duplodnaviria</taxon>
        <taxon>Heunggongvirae</taxon>
        <taxon>Uroviricota</taxon>
        <taxon>Caudoviricetes</taxon>
        <taxon>Bugaksanvirus</taxon>
        <taxon>Bugaksanvirus R656</taxon>
    </lineage>
</organism>
<proteinExistence type="predicted"/>
<protein>
    <submittedName>
        <fullName evidence="1">Minor tail protein M</fullName>
    </submittedName>
</protein>
<dbReference type="RefSeq" id="YP_009187460.1">
    <property type="nucleotide sequence ID" value="NC_028657.1"/>
</dbReference>
<keyword evidence="2" id="KW-1185">Reference proteome</keyword>
<gene>
    <name evidence="1" type="ORF">BPPAER656_00630</name>
</gene>
<dbReference type="Pfam" id="PF05939">
    <property type="entry name" value="Phage_min_tail"/>
    <property type="match status" value="1"/>
</dbReference>
<dbReference type="InterPro" id="IPR010265">
    <property type="entry name" value="Phage_lambda_TipM"/>
</dbReference>